<dbReference type="EMBL" id="JAWLKH010000015">
    <property type="protein sequence ID" value="MDV6313052.1"/>
    <property type="molecule type" value="Genomic_DNA"/>
</dbReference>
<dbReference type="RefSeq" id="WP_024497468.1">
    <property type="nucleotide sequence ID" value="NZ_CP091855.1"/>
</dbReference>
<keyword evidence="2" id="KW-1133">Transmembrane helix</keyword>
<dbReference type="Proteomes" id="UP001185922">
    <property type="component" value="Unassembled WGS sequence"/>
</dbReference>
<keyword evidence="2" id="KW-0472">Membrane</keyword>
<keyword evidence="2" id="KW-0812">Transmembrane</keyword>
<evidence type="ECO:0000313" key="5">
    <source>
        <dbReference type="Proteomes" id="UP001185779"/>
    </source>
</evidence>
<keyword evidence="5" id="KW-1185">Reference proteome</keyword>
<dbReference type="GeneID" id="77172547"/>
<feature type="transmembrane region" description="Helical" evidence="2">
    <location>
        <begin position="45"/>
        <end position="64"/>
    </location>
</feature>
<dbReference type="Proteomes" id="UP001185779">
    <property type="component" value="Unassembled WGS sequence"/>
</dbReference>
<evidence type="ECO:0000256" key="2">
    <source>
        <dbReference type="SAM" id="Phobius"/>
    </source>
</evidence>
<organism evidence="4 6">
    <name type="scientific">Gordonia amicalis</name>
    <dbReference type="NCBI Taxonomy" id="89053"/>
    <lineage>
        <taxon>Bacteria</taxon>
        <taxon>Bacillati</taxon>
        <taxon>Actinomycetota</taxon>
        <taxon>Actinomycetes</taxon>
        <taxon>Mycobacteriales</taxon>
        <taxon>Gordoniaceae</taxon>
        <taxon>Gordonia</taxon>
    </lineage>
</organism>
<comment type="caution">
    <text evidence="4">The sequence shown here is derived from an EMBL/GenBank/DDBJ whole genome shotgun (WGS) entry which is preliminary data.</text>
</comment>
<gene>
    <name evidence="3" type="ORF">R3P94_13375</name>
    <name evidence="4" type="ORF">R3Q15_14320</name>
</gene>
<feature type="region of interest" description="Disordered" evidence="1">
    <location>
        <begin position="178"/>
        <end position="235"/>
    </location>
</feature>
<feature type="transmembrane region" description="Helical" evidence="2">
    <location>
        <begin position="21"/>
        <end position="39"/>
    </location>
</feature>
<dbReference type="AlphaFoldDB" id="A0AAE4UB87"/>
<accession>A0AAE4UB87</accession>
<evidence type="ECO:0000256" key="1">
    <source>
        <dbReference type="SAM" id="MobiDB-lite"/>
    </source>
</evidence>
<proteinExistence type="predicted"/>
<name>A0AAE4UB87_9ACTN</name>
<evidence type="ECO:0000313" key="6">
    <source>
        <dbReference type="Proteomes" id="UP001185922"/>
    </source>
</evidence>
<feature type="compositionally biased region" description="Low complexity" evidence="1">
    <location>
        <begin position="180"/>
        <end position="195"/>
    </location>
</feature>
<evidence type="ECO:0000313" key="3">
    <source>
        <dbReference type="EMBL" id="MDV6308296.1"/>
    </source>
</evidence>
<feature type="compositionally biased region" description="Basic and acidic residues" evidence="1">
    <location>
        <begin position="215"/>
        <end position="234"/>
    </location>
</feature>
<evidence type="ECO:0000313" key="4">
    <source>
        <dbReference type="EMBL" id="MDV6313052.1"/>
    </source>
</evidence>
<sequence>MVPVTCRTEYLTARHHRSASAAWIVMMVALVGLVGLNIAGVDGLVISAVVAGLLALSLFAAAYGRLGKRGAVLLTVDDDTVYFGDEDRTLVSYPLTALRSFAIGGPADDTSPMAGQRAQHLTVFGQKYLELTFAREQPRVGTGVDEDLDSDFWRVAIIEGDPAAAVVIDRLKQYAPQCVSTQKGSTQKSSTQKSSTRPRAAAEQREKVSVASVSPDHDASSDDHSPVDLRRPRIADAGSDEAAQRLWEEATRRHDEILGVYGSYELDPALLLRYPAVTDVTVEQTQTFHLALDEATALRTDAYPGNRGRADAYQQSVAALRRAWIACEKHGRRIGAGYLEPADRDALDTALKLYKHAEASSTPAEQATYYGRVRDIVTTMSDRGVLHPPEAAVAELHAVTRRALEAGTPQV</sequence>
<reference evidence="4 5" key="1">
    <citation type="submission" date="2023-10" db="EMBL/GenBank/DDBJ databases">
        <title>Development of a sustainable strategy for remediation of hydrocarbon-contaminated territories based on the waste exchange concept.</title>
        <authorList>
            <person name="Krivoruchko A."/>
        </authorList>
    </citation>
    <scope>NUCLEOTIDE SEQUENCE</scope>
    <source>
        <strain evidence="3 5">IEGM 1266</strain>
        <strain evidence="4">IEGM 1279</strain>
    </source>
</reference>
<protein>
    <submittedName>
        <fullName evidence="4">Uncharacterized protein</fullName>
    </submittedName>
</protein>
<dbReference type="EMBL" id="JAWLKI010000013">
    <property type="protein sequence ID" value="MDV6308296.1"/>
    <property type="molecule type" value="Genomic_DNA"/>
</dbReference>